<dbReference type="Pfam" id="PF01926">
    <property type="entry name" value="MMR_HSR1"/>
    <property type="match status" value="1"/>
</dbReference>
<comment type="subcellular location">
    <subcellularLocation>
        <location evidence="8">Cytoplasm</location>
    </subcellularLocation>
</comment>
<dbReference type="RefSeq" id="WP_003609231.1">
    <property type="nucleotide sequence ID" value="NZ_ADVE02000001.1"/>
</dbReference>
<dbReference type="Pfam" id="PF12631">
    <property type="entry name" value="MnmE_helical"/>
    <property type="match status" value="1"/>
</dbReference>
<evidence type="ECO:0000256" key="7">
    <source>
        <dbReference type="ARBA" id="ARBA00023134"/>
    </source>
</evidence>
<evidence type="ECO:0000256" key="4">
    <source>
        <dbReference type="ARBA" id="ARBA00022801"/>
    </source>
</evidence>
<reference evidence="11" key="1">
    <citation type="submission" date="2017-10" db="EMBL/GenBank/DDBJ databases">
        <title>Completed PacBio SMRT sequence of Methylosinus trichosporium OB3b reveals presence of a third large plasmid.</title>
        <authorList>
            <person name="Charles T.C."/>
            <person name="Lynch M.D.J."/>
            <person name="Heil J.R."/>
            <person name="Cheng J."/>
        </authorList>
    </citation>
    <scope>NUCLEOTIDE SEQUENCE [LARGE SCALE GENOMIC DNA]</scope>
    <source>
        <strain evidence="11">OB3b</strain>
    </source>
</reference>
<protein>
    <recommendedName>
        <fullName evidence="8">tRNA modification GTPase MnmE</fullName>
        <ecNumber evidence="8">3.6.-.-</ecNumber>
    </recommendedName>
</protein>
<comment type="cofactor">
    <cofactor evidence="8">
        <name>K(+)</name>
        <dbReference type="ChEBI" id="CHEBI:29103"/>
    </cofactor>
    <text evidence="8">Binds 1 potassium ion per subunit.</text>
</comment>
<keyword evidence="8" id="KW-0963">Cytoplasm</keyword>
<dbReference type="EMBL" id="CP023737">
    <property type="protein sequence ID" value="ATQ68657.1"/>
    <property type="molecule type" value="Genomic_DNA"/>
</dbReference>
<keyword evidence="11" id="KW-1185">Reference proteome</keyword>
<keyword evidence="8" id="KW-0479">Metal-binding</keyword>
<evidence type="ECO:0000256" key="2">
    <source>
        <dbReference type="ARBA" id="ARBA00022694"/>
    </source>
</evidence>
<comment type="similarity">
    <text evidence="1 8">Belongs to the TRAFAC class TrmE-Era-EngA-EngB-Septin-like GTPase superfamily. TrmE GTPase family.</text>
</comment>
<comment type="caution">
    <text evidence="8">Lacks conserved residue(s) required for the propagation of feature annotation.</text>
</comment>
<proteinExistence type="inferred from homology"/>
<dbReference type="InterPro" id="IPR006073">
    <property type="entry name" value="GTP-bd"/>
</dbReference>
<feature type="binding site" evidence="8">
    <location>
        <position position="226"/>
    </location>
    <ligand>
        <name>K(+)</name>
        <dbReference type="ChEBI" id="CHEBI:29103"/>
    </ligand>
</feature>
<dbReference type="NCBIfam" id="NF003661">
    <property type="entry name" value="PRK05291.1-3"/>
    <property type="match status" value="1"/>
</dbReference>
<feature type="binding site" evidence="8">
    <location>
        <begin position="226"/>
        <end position="231"/>
    </location>
    <ligand>
        <name>GTP</name>
        <dbReference type="ChEBI" id="CHEBI:37565"/>
    </ligand>
</feature>
<dbReference type="PROSITE" id="PS51709">
    <property type="entry name" value="G_TRME"/>
    <property type="match status" value="1"/>
</dbReference>
<keyword evidence="5 8" id="KW-0460">Magnesium</keyword>
<feature type="binding site" evidence="8">
    <location>
        <position position="230"/>
    </location>
    <ligand>
        <name>Mg(2+)</name>
        <dbReference type="ChEBI" id="CHEBI:18420"/>
    </ligand>
</feature>
<evidence type="ECO:0000259" key="9">
    <source>
        <dbReference type="PROSITE" id="PS51709"/>
    </source>
</evidence>
<dbReference type="Gene3D" id="1.20.120.430">
    <property type="entry name" value="tRNA modification GTPase MnmE domain 2"/>
    <property type="match status" value="1"/>
</dbReference>
<organism evidence="10 11">
    <name type="scientific">Methylosinus trichosporium (strain ATCC 35070 / NCIMB 11131 / UNIQEM 75 / OB3b)</name>
    <dbReference type="NCBI Taxonomy" id="595536"/>
    <lineage>
        <taxon>Bacteria</taxon>
        <taxon>Pseudomonadati</taxon>
        <taxon>Pseudomonadota</taxon>
        <taxon>Alphaproteobacteria</taxon>
        <taxon>Hyphomicrobiales</taxon>
        <taxon>Methylocystaceae</taxon>
        <taxon>Methylosinus</taxon>
    </lineage>
</organism>
<dbReference type="SUPFAM" id="SSF52540">
    <property type="entry name" value="P-loop containing nucleoside triphosphate hydrolases"/>
    <property type="match status" value="1"/>
</dbReference>
<keyword evidence="4 8" id="KW-0378">Hydrolase</keyword>
<evidence type="ECO:0000313" key="11">
    <source>
        <dbReference type="Proteomes" id="UP000230709"/>
    </source>
</evidence>
<dbReference type="SUPFAM" id="SSF116878">
    <property type="entry name" value="TrmE connector domain"/>
    <property type="match status" value="1"/>
</dbReference>
<dbReference type="InterPro" id="IPR004520">
    <property type="entry name" value="GTPase_MnmE"/>
</dbReference>
<evidence type="ECO:0000256" key="1">
    <source>
        <dbReference type="ARBA" id="ARBA00011043"/>
    </source>
</evidence>
<dbReference type="InterPro" id="IPR025867">
    <property type="entry name" value="MnmE_helical"/>
</dbReference>
<feature type="binding site" evidence="8">
    <location>
        <position position="250"/>
    </location>
    <ligand>
        <name>K(+)</name>
        <dbReference type="ChEBI" id="CHEBI:29103"/>
    </ligand>
</feature>
<dbReference type="Gene3D" id="3.30.1360.120">
    <property type="entry name" value="Probable tRNA modification gtpase trme, domain 1"/>
    <property type="match status" value="1"/>
</dbReference>
<dbReference type="InterPro" id="IPR018948">
    <property type="entry name" value="GTP-bd_TrmE_N"/>
</dbReference>
<dbReference type="InterPro" id="IPR031168">
    <property type="entry name" value="G_TrmE"/>
</dbReference>
<dbReference type="GO" id="GO:0003924">
    <property type="term" value="F:GTPase activity"/>
    <property type="evidence" value="ECO:0007669"/>
    <property type="project" value="UniProtKB-UniRule"/>
</dbReference>
<dbReference type="InterPro" id="IPR027368">
    <property type="entry name" value="MnmE_dom2"/>
</dbReference>
<feature type="binding site" evidence="8">
    <location>
        <position position="251"/>
    </location>
    <ligand>
        <name>Mg(2+)</name>
        <dbReference type="ChEBI" id="CHEBI:18420"/>
    </ligand>
</feature>
<dbReference type="InterPro" id="IPR005225">
    <property type="entry name" value="Small_GTP-bd"/>
</dbReference>
<keyword evidence="3 8" id="KW-0547">Nucleotide-binding</keyword>
<keyword evidence="6 8" id="KW-0630">Potassium</keyword>
<feature type="binding site" evidence="8">
    <location>
        <position position="435"/>
    </location>
    <ligand>
        <name>(6S)-5-formyl-5,6,7,8-tetrahydrofolate</name>
        <dbReference type="ChEBI" id="CHEBI:57457"/>
    </ligand>
</feature>
<feature type="binding site" evidence="8">
    <location>
        <begin position="245"/>
        <end position="251"/>
    </location>
    <ligand>
        <name>GTP</name>
        <dbReference type="ChEBI" id="CHEBI:37565"/>
    </ligand>
</feature>
<dbReference type="InterPro" id="IPR027417">
    <property type="entry name" value="P-loop_NTPase"/>
</dbReference>
<sequence>MSSDTIFALASGAGRAAIAVIRLSGPLVSPLVEAVAGLTPTPRFAHYVRLRDPRSGETIDRGLLLFFPVESSPTGEDYAELQIHGGRAVIDGFLTLFSETPGLRLAEPGEFARRSFANGRMDLSQVEGLADLIDAETASQRRQALQALGGGLRRRVEGWREAVICGAALVEAELDFSDEGDVRDPAEQLRPLLEPQARDMEEMARQAPAAERLRDGFLVLLLGPPNSGKSTLLNALARRDVAIVSAIPGTTRDMIEVHLDLGGLPVTLVDTAGLREAEDEIERLGVARTRARIGEADLLLWLSEGGETLVGEEIVAGAADSLRLATKTDIRAAGACDLAISAQTGLGLEALIAEIRWRAQRRLGDGSSAVLTRERHRRLVEEAAAALRVCLEPGKPLEIVAEDLRAANRALGRIVGSVDVEDVLDAVFAQFCIGK</sequence>
<feature type="binding site" evidence="8">
    <location>
        <position position="120"/>
    </location>
    <ligand>
        <name>(6S)-5-formyl-5,6,7,8-tetrahydrofolate</name>
        <dbReference type="ChEBI" id="CHEBI:57457"/>
    </ligand>
</feature>
<feature type="binding site" evidence="8">
    <location>
        <position position="247"/>
    </location>
    <ligand>
        <name>K(+)</name>
        <dbReference type="ChEBI" id="CHEBI:29103"/>
    </ligand>
</feature>
<gene>
    <name evidence="8" type="primary">mnmE</name>
    <name evidence="8" type="synonym">trmE</name>
    <name evidence="10" type="ORF">CQW49_12770</name>
</gene>
<dbReference type="CDD" id="cd14858">
    <property type="entry name" value="TrmE_N"/>
    <property type="match status" value="1"/>
</dbReference>
<name>A0A2D2D0Y9_METT3</name>
<comment type="subunit">
    <text evidence="8">Homodimer. Heterotetramer of two MnmE and two MnmG subunits.</text>
</comment>
<dbReference type="GO" id="GO:0046872">
    <property type="term" value="F:metal ion binding"/>
    <property type="evidence" value="ECO:0007669"/>
    <property type="project" value="UniProtKB-KW"/>
</dbReference>
<dbReference type="EC" id="3.6.-.-" evidence="8"/>
<dbReference type="GO" id="GO:0005737">
    <property type="term" value="C:cytoplasm"/>
    <property type="evidence" value="ECO:0007669"/>
    <property type="project" value="UniProtKB-SubCell"/>
</dbReference>
<evidence type="ECO:0000256" key="5">
    <source>
        <dbReference type="ARBA" id="ARBA00022842"/>
    </source>
</evidence>
<feature type="binding site" evidence="8">
    <location>
        <position position="80"/>
    </location>
    <ligand>
        <name>(6S)-5-formyl-5,6,7,8-tetrahydrofolate</name>
        <dbReference type="ChEBI" id="CHEBI:57457"/>
    </ligand>
</feature>
<dbReference type="GO" id="GO:0002098">
    <property type="term" value="P:tRNA wobble uridine modification"/>
    <property type="evidence" value="ECO:0007669"/>
    <property type="project" value="TreeGrafter"/>
</dbReference>
<comment type="function">
    <text evidence="8">Exhibits a very high intrinsic GTPase hydrolysis rate. Involved in the addition of a carboxymethylaminomethyl (cmnm) group at the wobble position (U34) of certain tRNAs, forming tRNA-cmnm(5)s(2)U34.</text>
</comment>
<accession>A0A2D2D0Y9</accession>
<dbReference type="STRING" id="595536.GCA_000178815_02612"/>
<dbReference type="AlphaFoldDB" id="A0A2D2D0Y9"/>
<dbReference type="GO" id="GO:0030488">
    <property type="term" value="P:tRNA methylation"/>
    <property type="evidence" value="ECO:0007669"/>
    <property type="project" value="TreeGrafter"/>
</dbReference>
<dbReference type="PANTHER" id="PTHR42714">
    <property type="entry name" value="TRNA MODIFICATION GTPASE GTPBP3"/>
    <property type="match status" value="1"/>
</dbReference>
<dbReference type="CDD" id="cd04164">
    <property type="entry name" value="trmE"/>
    <property type="match status" value="1"/>
</dbReference>
<dbReference type="Pfam" id="PF10396">
    <property type="entry name" value="TrmE_N"/>
    <property type="match status" value="1"/>
</dbReference>
<feature type="binding site" evidence="8">
    <location>
        <position position="245"/>
    </location>
    <ligand>
        <name>K(+)</name>
        <dbReference type="ChEBI" id="CHEBI:29103"/>
    </ligand>
</feature>
<dbReference type="InterPro" id="IPR027266">
    <property type="entry name" value="TrmE/GcvT-like"/>
</dbReference>
<keyword evidence="2 8" id="KW-0819">tRNA processing</keyword>
<dbReference type="NCBIfam" id="TIGR00231">
    <property type="entry name" value="small_GTP"/>
    <property type="match status" value="1"/>
</dbReference>
<dbReference type="Proteomes" id="UP000230709">
    <property type="component" value="Chromosome"/>
</dbReference>
<feature type="binding site" evidence="8">
    <location>
        <begin position="270"/>
        <end position="273"/>
    </location>
    <ligand>
        <name>GTP</name>
        <dbReference type="ChEBI" id="CHEBI:37565"/>
    </ligand>
</feature>
<evidence type="ECO:0000256" key="8">
    <source>
        <dbReference type="HAMAP-Rule" id="MF_00379"/>
    </source>
</evidence>
<dbReference type="PANTHER" id="PTHR42714:SF2">
    <property type="entry name" value="TRNA MODIFICATION GTPASE GTPBP3, MITOCHONDRIAL"/>
    <property type="match status" value="1"/>
</dbReference>
<dbReference type="Gene3D" id="3.40.50.300">
    <property type="entry name" value="P-loop containing nucleotide triphosphate hydrolases"/>
    <property type="match status" value="1"/>
</dbReference>
<dbReference type="FunFam" id="3.30.1360.120:FF:000007">
    <property type="entry name" value="tRNA modification GTPase GTPBP3, mitochondrial"/>
    <property type="match status" value="1"/>
</dbReference>
<feature type="domain" description="TrmE-type G" evidence="9">
    <location>
        <begin position="216"/>
        <end position="360"/>
    </location>
</feature>
<dbReference type="HAMAP" id="MF_00379">
    <property type="entry name" value="GTPase_MnmE"/>
    <property type="match status" value="1"/>
</dbReference>
<dbReference type="GO" id="GO:0005525">
    <property type="term" value="F:GTP binding"/>
    <property type="evidence" value="ECO:0007669"/>
    <property type="project" value="UniProtKB-UniRule"/>
</dbReference>
<keyword evidence="7 8" id="KW-0342">GTP-binding</keyword>
<evidence type="ECO:0000256" key="3">
    <source>
        <dbReference type="ARBA" id="ARBA00022741"/>
    </source>
</evidence>
<feature type="binding site" evidence="8">
    <location>
        <position position="22"/>
    </location>
    <ligand>
        <name>(6S)-5-formyl-5,6,7,8-tetrahydrofolate</name>
        <dbReference type="ChEBI" id="CHEBI:57457"/>
    </ligand>
</feature>
<evidence type="ECO:0000313" key="10">
    <source>
        <dbReference type="EMBL" id="ATQ68657.1"/>
    </source>
</evidence>
<evidence type="ECO:0000256" key="6">
    <source>
        <dbReference type="ARBA" id="ARBA00022958"/>
    </source>
</evidence>
<dbReference type="KEGG" id="mtw:CQW49_12770"/>